<organism evidence="4 5">
    <name type="scientific">Hoeflea poritis</name>
    <dbReference type="NCBI Taxonomy" id="2993659"/>
    <lineage>
        <taxon>Bacteria</taxon>
        <taxon>Pseudomonadati</taxon>
        <taxon>Pseudomonadota</taxon>
        <taxon>Alphaproteobacteria</taxon>
        <taxon>Hyphomicrobiales</taxon>
        <taxon>Rhizobiaceae</taxon>
        <taxon>Hoeflea</taxon>
    </lineage>
</organism>
<proteinExistence type="predicted"/>
<dbReference type="InterPro" id="IPR010982">
    <property type="entry name" value="Lambda_DNA-bd_dom_sf"/>
</dbReference>
<dbReference type="Pfam" id="PF01381">
    <property type="entry name" value="HTH_3"/>
    <property type="match status" value="1"/>
</dbReference>
<dbReference type="InterPro" id="IPR050807">
    <property type="entry name" value="TransReg_Diox_bact_type"/>
</dbReference>
<evidence type="ECO:0000256" key="2">
    <source>
        <dbReference type="SAM" id="MobiDB-lite"/>
    </source>
</evidence>
<keyword evidence="1" id="KW-0238">DNA-binding</keyword>
<dbReference type="PANTHER" id="PTHR46797:SF1">
    <property type="entry name" value="METHYLPHOSPHONATE SYNTHASE"/>
    <property type="match status" value="1"/>
</dbReference>
<dbReference type="InterPro" id="IPR001387">
    <property type="entry name" value="Cro/C1-type_HTH"/>
</dbReference>
<dbReference type="SUPFAM" id="SSF47413">
    <property type="entry name" value="lambda repressor-like DNA-binding domains"/>
    <property type="match status" value="1"/>
</dbReference>
<accession>A0ABT4VVS7</accession>
<dbReference type="EMBL" id="JAPJZH010000034">
    <property type="protein sequence ID" value="MDA4848823.1"/>
    <property type="molecule type" value="Genomic_DNA"/>
</dbReference>
<comment type="caution">
    <text evidence="4">The sequence shown here is derived from an EMBL/GenBank/DDBJ whole genome shotgun (WGS) entry which is preliminary data.</text>
</comment>
<evidence type="ECO:0000313" key="5">
    <source>
        <dbReference type="Proteomes" id="UP001148313"/>
    </source>
</evidence>
<evidence type="ECO:0000256" key="1">
    <source>
        <dbReference type="ARBA" id="ARBA00023125"/>
    </source>
</evidence>
<gene>
    <name evidence="4" type="ORF">OOZ53_25960</name>
</gene>
<protein>
    <submittedName>
        <fullName evidence="4">Helix-turn-helix transcriptional regulator</fullName>
    </submittedName>
</protein>
<feature type="region of interest" description="Disordered" evidence="2">
    <location>
        <begin position="1"/>
        <end position="22"/>
    </location>
</feature>
<evidence type="ECO:0000313" key="4">
    <source>
        <dbReference type="EMBL" id="MDA4848823.1"/>
    </source>
</evidence>
<evidence type="ECO:0000259" key="3">
    <source>
        <dbReference type="PROSITE" id="PS50943"/>
    </source>
</evidence>
<dbReference type="PANTHER" id="PTHR46797">
    <property type="entry name" value="HTH-TYPE TRANSCRIPTIONAL REGULATOR"/>
    <property type="match status" value="1"/>
</dbReference>
<dbReference type="Gene3D" id="1.10.260.40">
    <property type="entry name" value="lambda repressor-like DNA-binding domains"/>
    <property type="match status" value="1"/>
</dbReference>
<name>A0ABT4VVS7_9HYPH</name>
<dbReference type="SMART" id="SM00530">
    <property type="entry name" value="HTH_XRE"/>
    <property type="match status" value="1"/>
</dbReference>
<dbReference type="CDD" id="cd00093">
    <property type="entry name" value="HTH_XRE"/>
    <property type="match status" value="1"/>
</dbReference>
<dbReference type="RefSeq" id="WP_271092701.1">
    <property type="nucleotide sequence ID" value="NZ_JAPJZH010000034.1"/>
</dbReference>
<dbReference type="Proteomes" id="UP001148313">
    <property type="component" value="Unassembled WGS sequence"/>
</dbReference>
<feature type="domain" description="HTH cro/C1-type" evidence="3">
    <location>
        <begin position="91"/>
        <end position="145"/>
    </location>
</feature>
<dbReference type="PROSITE" id="PS50943">
    <property type="entry name" value="HTH_CROC1"/>
    <property type="match status" value="1"/>
</dbReference>
<reference evidence="4" key="1">
    <citation type="submission" date="2022-11" db="EMBL/GenBank/DDBJ databases">
        <title>Hoeflea poritis sp. nov., isolated from scleractinian coral Porites lutea.</title>
        <authorList>
            <person name="Zhang G."/>
            <person name="Wei Q."/>
            <person name="Cai L."/>
        </authorList>
    </citation>
    <scope>NUCLEOTIDE SEQUENCE</scope>
    <source>
        <strain evidence="4">E7-10</strain>
    </source>
</reference>
<sequence length="148" mass="15883">MSSSAARAFYGQSRSGGETRPKLHSTLTGVSAFEAPATGERFVVVRESEFNAMHEALVLAESMAAQSIFEATVEPATHEVVRSRGHNGSAVSQAREIRRISLHQLAARTGLDETYIAGIEDGSRRPTLTAICKIAKVLNVTVDELVAD</sequence>
<keyword evidence="5" id="KW-1185">Reference proteome</keyword>